<keyword evidence="1" id="KW-1133">Transmembrane helix</keyword>
<feature type="transmembrane region" description="Helical" evidence="1">
    <location>
        <begin position="168"/>
        <end position="188"/>
    </location>
</feature>
<evidence type="ECO:0000313" key="2">
    <source>
        <dbReference type="EMBL" id="KUP91539.1"/>
    </source>
</evidence>
<accession>A0A132BT22</accession>
<protein>
    <recommendedName>
        <fullName evidence="4">DUF1523 domain-containing protein</fullName>
    </recommendedName>
</protein>
<comment type="caution">
    <text evidence="2">The sequence shown here is derived from an EMBL/GenBank/DDBJ whole genome shotgun (WGS) entry which is preliminary data.</text>
</comment>
<organism evidence="2 3">
    <name type="scientific">Tritonibacter horizontis</name>
    <dbReference type="NCBI Taxonomy" id="1768241"/>
    <lineage>
        <taxon>Bacteria</taxon>
        <taxon>Pseudomonadati</taxon>
        <taxon>Pseudomonadota</taxon>
        <taxon>Alphaproteobacteria</taxon>
        <taxon>Rhodobacterales</taxon>
        <taxon>Paracoccaceae</taxon>
        <taxon>Tritonibacter</taxon>
    </lineage>
</organism>
<gene>
    <name evidence="2" type="ORF">TRIHO_37030</name>
</gene>
<dbReference type="Pfam" id="PF07509">
    <property type="entry name" value="DUF1523"/>
    <property type="match status" value="1"/>
</dbReference>
<proteinExistence type="predicted"/>
<keyword evidence="3" id="KW-1185">Reference proteome</keyword>
<keyword evidence="1" id="KW-0812">Transmembrane</keyword>
<name>A0A132BT22_9RHOB</name>
<evidence type="ECO:0008006" key="4">
    <source>
        <dbReference type="Google" id="ProtNLM"/>
    </source>
</evidence>
<dbReference type="InterPro" id="IPR011088">
    <property type="entry name" value="Phage_phiNM3_A0EWY4"/>
</dbReference>
<dbReference type="PATRIC" id="fig|1768241.3.peg.3863"/>
<dbReference type="EMBL" id="LPUY01000095">
    <property type="protein sequence ID" value="KUP91539.1"/>
    <property type="molecule type" value="Genomic_DNA"/>
</dbReference>
<dbReference type="Proteomes" id="UP000068382">
    <property type="component" value="Unassembled WGS sequence"/>
</dbReference>
<evidence type="ECO:0000313" key="3">
    <source>
        <dbReference type="Proteomes" id="UP000068382"/>
    </source>
</evidence>
<reference evidence="2 3" key="1">
    <citation type="submission" date="2015-12" db="EMBL/GenBank/DDBJ databases">
        <title>Genome sequence of the marine Rhodobacteraceae strain O3.65, Candidatus Tritonibacter horizontis.</title>
        <authorList>
            <person name="Poehlein A."/>
            <person name="Giebel H.A."/>
            <person name="Voget S."/>
            <person name="Brinkhoff T."/>
        </authorList>
    </citation>
    <scope>NUCLEOTIDE SEQUENCE [LARGE SCALE GENOMIC DNA]</scope>
    <source>
        <strain evidence="2 3">O3.65</strain>
    </source>
</reference>
<dbReference type="AlphaFoldDB" id="A0A132BT22"/>
<keyword evidence="1" id="KW-0472">Membrane</keyword>
<sequence length="232" mass="26983">MARRADHTAQDESDRERGKMAYVKWIFILVFGLCVGGFLHYTLPQHDVVRIVDTFGERRDLGDWTRIFWSSPDTQSATLENRDVQFIQAVRPNGKVIVYRNEDTGWGWPPYFKFDTANLFTEANDAISDKQNPEWVRVRHYGWRSEFLSAFPNAVSLTPATGPDDKPVNWISIAILTVLAALFWAVFVRLRRFKRNRIDPLIEDVEDGFFAAGDALEDRTRGLRGWFRRKPR</sequence>
<feature type="transmembrane region" description="Helical" evidence="1">
    <location>
        <begin position="21"/>
        <end position="43"/>
    </location>
</feature>
<evidence type="ECO:0000256" key="1">
    <source>
        <dbReference type="SAM" id="Phobius"/>
    </source>
</evidence>